<protein>
    <recommendedName>
        <fullName evidence="5">Thaumatin-like protein</fullName>
    </recommendedName>
</protein>
<evidence type="ECO:0000256" key="2">
    <source>
        <dbReference type="SAM" id="MobiDB-lite"/>
    </source>
</evidence>
<dbReference type="AlphaFoldDB" id="A0A6N2MHN0"/>
<dbReference type="SUPFAM" id="SSF49870">
    <property type="entry name" value="Osmotin, thaumatin-like protein"/>
    <property type="match status" value="2"/>
</dbReference>
<comment type="similarity">
    <text evidence="1">Belongs to the thaumatin family.</text>
</comment>
<feature type="chain" id="PRO_5026829830" description="Thaumatin-like protein" evidence="3">
    <location>
        <begin position="25"/>
        <end position="767"/>
    </location>
</feature>
<sequence length="767" mass="81050">MDHLLLSYTLFILISLSSFSGVEPITFKFINKCRHTIWPGLLSGAGTAQLPTTGFYLSSGKSRAVKIPISWSGRVWGRTFCTRDSTGKFSCVTGDCGSGKVECLGSGAQPPATLAEFTLNGADGLDFYDVSLVDGYNLPMLVIPKKVTRGGCGATGCLIDLNGACPKELKLSAAAGGGKGAVACRSACEAFGDPRFCCSEGYATPDTCGPSVYSLFFKHACPRSYSYAYDDKTSTYNCAGTDYDIIFCPLPYTSQKLLALRKDGVELPLVNKTMMYLRSHGSSSPDSCLKSQLVMARGPVSQCCTALRQHFLKNRSSVRSSILTVTLFRVFVVDDVVWRGPLRGASFQALATLTTFHRAQRESGIMVIYTYYRLDPLLFDPCPSTIRASSVPALSSPLQLPKCSISLVSFTASSSELQFPTKPLIKTSFPPSFFFFLRVTKLPTDVTYHAYTGGVLAATFTFVNKCEYTVWPGILPNAGSPSLDSTGFELPKDSSRSFIAPTGWSGRFWARTGCNFVESGVGSCSTGDCGSGQVECNGLGAAPPATLAEFTLGSGGQDFYDVSLVDGYNLPMVIEGSGGSGMCASTGCVSDINRQCPQELRSGEGDACKSACEAFGSPEYCCSGAFNTPATCKPSVYSEMFKAVCPKSYSYAYDDATSTFTCSGADYTVTFCPSSPSQKSTSYSTPATEGTPSQGSVTGSGLGYTGTGSDTDLSGTGSGGATMLADGSWLAGLAMGDSYKPASPSALQSTMVALTTSLVLVVSFIFL</sequence>
<dbReference type="EMBL" id="CAADRP010001673">
    <property type="protein sequence ID" value="VFU47545.1"/>
    <property type="molecule type" value="Genomic_DNA"/>
</dbReference>
<name>A0A6N2MHN0_SALVM</name>
<dbReference type="InterPro" id="IPR017949">
    <property type="entry name" value="Thaumatin_CS"/>
</dbReference>
<proteinExistence type="inferred from homology"/>
<dbReference type="SMART" id="SM00205">
    <property type="entry name" value="THN"/>
    <property type="match status" value="2"/>
</dbReference>
<dbReference type="PROSITE" id="PS00316">
    <property type="entry name" value="THAUMATIN_1"/>
    <property type="match status" value="2"/>
</dbReference>
<feature type="signal peptide" evidence="3">
    <location>
        <begin position="1"/>
        <end position="24"/>
    </location>
</feature>
<evidence type="ECO:0008006" key="5">
    <source>
        <dbReference type="Google" id="ProtNLM"/>
    </source>
</evidence>
<evidence type="ECO:0000256" key="1">
    <source>
        <dbReference type="ARBA" id="ARBA00010607"/>
    </source>
</evidence>
<gene>
    <name evidence="4" type="ORF">SVIM_LOCUS305577</name>
</gene>
<dbReference type="FunFam" id="2.60.110.10:FF:000001">
    <property type="entry name" value="THAUMATIN-LIKE PROTEIN 1"/>
    <property type="match status" value="2"/>
</dbReference>
<keyword evidence="3" id="KW-0732">Signal</keyword>
<dbReference type="PANTHER" id="PTHR31048">
    <property type="entry name" value="OS03G0233200 PROTEIN"/>
    <property type="match status" value="1"/>
</dbReference>
<evidence type="ECO:0000256" key="3">
    <source>
        <dbReference type="SAM" id="SignalP"/>
    </source>
</evidence>
<dbReference type="InterPro" id="IPR001938">
    <property type="entry name" value="Thaumatin"/>
</dbReference>
<dbReference type="Gene3D" id="2.60.110.10">
    <property type="entry name" value="Thaumatin"/>
    <property type="match status" value="2"/>
</dbReference>
<dbReference type="InterPro" id="IPR037176">
    <property type="entry name" value="Osmotin/thaumatin-like_sf"/>
</dbReference>
<feature type="region of interest" description="Disordered" evidence="2">
    <location>
        <begin position="682"/>
        <end position="702"/>
    </location>
</feature>
<dbReference type="PRINTS" id="PR00347">
    <property type="entry name" value="THAUMATIN"/>
</dbReference>
<accession>A0A6N2MHN0</accession>
<reference evidence="4" key="1">
    <citation type="submission" date="2019-03" db="EMBL/GenBank/DDBJ databases">
        <authorList>
            <person name="Mank J."/>
            <person name="Almeida P."/>
        </authorList>
    </citation>
    <scope>NUCLEOTIDE SEQUENCE</scope>
    <source>
        <strain evidence="4">78183</strain>
    </source>
</reference>
<dbReference type="PROSITE" id="PS51367">
    <property type="entry name" value="THAUMATIN_2"/>
    <property type="match status" value="2"/>
</dbReference>
<dbReference type="Pfam" id="PF00314">
    <property type="entry name" value="Thaumatin"/>
    <property type="match status" value="2"/>
</dbReference>
<evidence type="ECO:0000313" key="4">
    <source>
        <dbReference type="EMBL" id="VFU47545.1"/>
    </source>
</evidence>
<organism evidence="4">
    <name type="scientific">Salix viminalis</name>
    <name type="common">Common osier</name>
    <name type="synonym">Basket willow</name>
    <dbReference type="NCBI Taxonomy" id="40686"/>
    <lineage>
        <taxon>Eukaryota</taxon>
        <taxon>Viridiplantae</taxon>
        <taxon>Streptophyta</taxon>
        <taxon>Embryophyta</taxon>
        <taxon>Tracheophyta</taxon>
        <taxon>Spermatophyta</taxon>
        <taxon>Magnoliopsida</taxon>
        <taxon>eudicotyledons</taxon>
        <taxon>Gunneridae</taxon>
        <taxon>Pentapetalae</taxon>
        <taxon>rosids</taxon>
        <taxon>fabids</taxon>
        <taxon>Malpighiales</taxon>
        <taxon>Salicaceae</taxon>
        <taxon>Saliceae</taxon>
        <taxon>Salix</taxon>
    </lineage>
</organism>
<dbReference type="CDD" id="cd09218">
    <property type="entry name" value="TLP-PA"/>
    <property type="match status" value="2"/>
</dbReference>